<dbReference type="GO" id="GO:0005886">
    <property type="term" value="C:plasma membrane"/>
    <property type="evidence" value="ECO:0007669"/>
    <property type="project" value="TreeGrafter"/>
</dbReference>
<evidence type="ECO:0000256" key="7">
    <source>
        <dbReference type="ARBA" id="ARBA00022777"/>
    </source>
</evidence>
<evidence type="ECO:0000256" key="11">
    <source>
        <dbReference type="ARBA" id="ARBA00023209"/>
    </source>
</evidence>
<evidence type="ECO:0000256" key="5">
    <source>
        <dbReference type="ARBA" id="ARBA00022723"/>
    </source>
</evidence>
<dbReference type="SUPFAM" id="SSF111331">
    <property type="entry name" value="NAD kinase/diacylglycerol kinase-like"/>
    <property type="match status" value="1"/>
</dbReference>
<dbReference type="RefSeq" id="WP_014757480.1">
    <property type="nucleotide sequence ID" value="NC_017992.1"/>
</dbReference>
<evidence type="ECO:0000313" key="15">
    <source>
        <dbReference type="Proteomes" id="UP000006178"/>
    </source>
</evidence>
<dbReference type="InterPro" id="IPR016064">
    <property type="entry name" value="NAD/diacylglycerol_kinase_sf"/>
</dbReference>
<keyword evidence="11" id="KW-0594">Phospholipid biosynthesis</keyword>
<name>I3VSR8_THESW</name>
<evidence type="ECO:0000256" key="3">
    <source>
        <dbReference type="ARBA" id="ARBA00022516"/>
    </source>
</evidence>
<dbReference type="Gene3D" id="3.40.50.10330">
    <property type="entry name" value="Probable inorganic polyphosphate/atp-NAD kinase, domain 1"/>
    <property type="match status" value="1"/>
</dbReference>
<keyword evidence="6" id="KW-0547">Nucleotide-binding</keyword>
<dbReference type="NCBIfam" id="TIGR00147">
    <property type="entry name" value="YegS/Rv2252/BmrU family lipid kinase"/>
    <property type="match status" value="1"/>
</dbReference>
<keyword evidence="7" id="KW-0418">Kinase</keyword>
<comment type="similarity">
    <text evidence="2">Belongs to the diacylglycerol/lipid kinase family.</text>
</comment>
<dbReference type="PROSITE" id="PS50146">
    <property type="entry name" value="DAGK"/>
    <property type="match status" value="1"/>
</dbReference>
<dbReference type="PATRIC" id="fig|1094508.3.peg.541"/>
<keyword evidence="9" id="KW-0460">Magnesium</keyword>
<dbReference type="Gene3D" id="2.60.200.40">
    <property type="match status" value="1"/>
</dbReference>
<dbReference type="InterPro" id="IPR045540">
    <property type="entry name" value="YegS/DAGK_C"/>
</dbReference>
<evidence type="ECO:0000256" key="8">
    <source>
        <dbReference type="ARBA" id="ARBA00022840"/>
    </source>
</evidence>
<dbReference type="BioCyc" id="TSAC1094508:GLMA-535-MONOMER"/>
<accession>I3VSR8</accession>
<dbReference type="EMBL" id="CP003184">
    <property type="protein sequence ID" value="AFK85563.1"/>
    <property type="molecule type" value="Genomic_DNA"/>
</dbReference>
<dbReference type="Pfam" id="PF00781">
    <property type="entry name" value="DAGK_cat"/>
    <property type="match status" value="1"/>
</dbReference>
<dbReference type="AlphaFoldDB" id="I3VSR8"/>
<dbReference type="InterPro" id="IPR050187">
    <property type="entry name" value="Lipid_Phosphate_FormReg"/>
</dbReference>
<keyword evidence="8" id="KW-0067">ATP-binding</keyword>
<proteinExistence type="inferred from homology"/>
<gene>
    <name evidence="14" type="ordered locus">Tsac_0537</name>
</gene>
<evidence type="ECO:0000256" key="12">
    <source>
        <dbReference type="ARBA" id="ARBA00023264"/>
    </source>
</evidence>
<organism evidence="14 15">
    <name type="scientific">Thermoanaerobacterium saccharolyticum (strain DSM 8691 / JW/SL-YS485)</name>
    <dbReference type="NCBI Taxonomy" id="1094508"/>
    <lineage>
        <taxon>Bacteria</taxon>
        <taxon>Bacillati</taxon>
        <taxon>Bacillota</taxon>
        <taxon>Clostridia</taxon>
        <taxon>Thermoanaerobacterales</taxon>
        <taxon>Thermoanaerobacteraceae</taxon>
        <taxon>Thermoanaerobacterium</taxon>
    </lineage>
</organism>
<dbReference type="PANTHER" id="PTHR12358">
    <property type="entry name" value="SPHINGOSINE KINASE"/>
    <property type="match status" value="1"/>
</dbReference>
<evidence type="ECO:0000256" key="1">
    <source>
        <dbReference type="ARBA" id="ARBA00001946"/>
    </source>
</evidence>
<reference evidence="14 15" key="1">
    <citation type="journal article" date="2014" name="Appl. Environ. Microbiol.">
        <title>Profile of Secreted Hydrolases, Associated Proteins, and SlpA in Thermoanaerobacterium saccharolyticum during the Degradation of Hemicellulose.</title>
        <authorList>
            <person name="Currie D.H."/>
            <person name="Guss A.M."/>
            <person name="Herring C.D."/>
            <person name="Giannone R.J."/>
            <person name="Johnson C.M."/>
            <person name="Lankford P.K."/>
            <person name="Brown S.D."/>
            <person name="Hettich R.L."/>
            <person name="Lynd L.R."/>
        </authorList>
    </citation>
    <scope>NUCLEOTIDE SEQUENCE [LARGE SCALE GENOMIC DNA]</scope>
    <source>
        <strain evidence="15">DSM 8691 / JW/SL-YS485</strain>
    </source>
</reference>
<dbReference type="PANTHER" id="PTHR12358:SF106">
    <property type="entry name" value="LIPID KINASE YEGS"/>
    <property type="match status" value="1"/>
</dbReference>
<dbReference type="InterPro" id="IPR005218">
    <property type="entry name" value="Diacylglycerol/lipid_kinase"/>
</dbReference>
<feature type="domain" description="DAGKc" evidence="13">
    <location>
        <begin position="1"/>
        <end position="126"/>
    </location>
</feature>
<dbReference type="eggNOG" id="COG1597">
    <property type="taxonomic scope" value="Bacteria"/>
</dbReference>
<keyword evidence="10" id="KW-0443">Lipid metabolism</keyword>
<keyword evidence="5" id="KW-0479">Metal-binding</keyword>
<keyword evidence="4" id="KW-0808">Transferase</keyword>
<evidence type="ECO:0000259" key="13">
    <source>
        <dbReference type="PROSITE" id="PS50146"/>
    </source>
</evidence>
<evidence type="ECO:0000256" key="4">
    <source>
        <dbReference type="ARBA" id="ARBA00022679"/>
    </source>
</evidence>
<dbReference type="Proteomes" id="UP000006178">
    <property type="component" value="Chromosome"/>
</dbReference>
<evidence type="ECO:0000256" key="6">
    <source>
        <dbReference type="ARBA" id="ARBA00022741"/>
    </source>
</evidence>
<dbReference type="GO" id="GO:0005524">
    <property type="term" value="F:ATP binding"/>
    <property type="evidence" value="ECO:0007669"/>
    <property type="project" value="UniProtKB-KW"/>
</dbReference>
<comment type="cofactor">
    <cofactor evidence="1">
        <name>Mg(2+)</name>
        <dbReference type="ChEBI" id="CHEBI:18420"/>
    </cofactor>
</comment>
<evidence type="ECO:0000256" key="10">
    <source>
        <dbReference type="ARBA" id="ARBA00023098"/>
    </source>
</evidence>
<keyword evidence="3" id="KW-0444">Lipid biosynthesis</keyword>
<dbReference type="KEGG" id="tsh:Tsac_0537"/>
<keyword evidence="15" id="KW-1185">Reference proteome</keyword>
<evidence type="ECO:0000256" key="2">
    <source>
        <dbReference type="ARBA" id="ARBA00005983"/>
    </source>
</evidence>
<dbReference type="SMART" id="SM00046">
    <property type="entry name" value="DAGKc"/>
    <property type="match status" value="1"/>
</dbReference>
<dbReference type="GO" id="GO:0008654">
    <property type="term" value="P:phospholipid biosynthetic process"/>
    <property type="evidence" value="ECO:0007669"/>
    <property type="project" value="UniProtKB-KW"/>
</dbReference>
<evidence type="ECO:0000256" key="9">
    <source>
        <dbReference type="ARBA" id="ARBA00022842"/>
    </source>
</evidence>
<dbReference type="GO" id="GO:0046872">
    <property type="term" value="F:metal ion binding"/>
    <property type="evidence" value="ECO:0007669"/>
    <property type="project" value="UniProtKB-KW"/>
</dbReference>
<dbReference type="GO" id="GO:0016301">
    <property type="term" value="F:kinase activity"/>
    <property type="evidence" value="ECO:0007669"/>
    <property type="project" value="UniProtKB-KW"/>
</dbReference>
<sequence length="290" mass="32161">MIAFIVNPTAGNGKAYRMIPKIEKYMKDKNINHKFFITKYPGHGTILAREAVKDDFEIVVAVGGDGTVHEVINGISDSNVALGIIPLGTGNDFARYFRIPKDVYKALEILLTKKTKLIDSAVINKYITCNNVANIGIDADVAVQVTKFKRFVSGILAYTLSLINVLFKYKPYNVKIDIDGKTIKRRIMLAAFGNCSFYGGGFKILPDANPDDGYLDVIIVNEISKFKLLFLLPMAIFGKHTSLKCVETYKAEKIHIDAERELALCVDGEVILSDTIVLNVKKNSVKICTN</sequence>
<dbReference type="STRING" id="1094508.Tsac_0537"/>
<keyword evidence="12" id="KW-1208">Phospholipid metabolism</keyword>
<dbReference type="Pfam" id="PF19279">
    <property type="entry name" value="YegS_C"/>
    <property type="match status" value="1"/>
</dbReference>
<protein>
    <recommendedName>
        <fullName evidence="13">DAGKc domain-containing protein</fullName>
    </recommendedName>
</protein>
<dbReference type="InterPro" id="IPR017438">
    <property type="entry name" value="ATP-NAD_kinase_N"/>
</dbReference>
<evidence type="ECO:0000313" key="14">
    <source>
        <dbReference type="EMBL" id="AFK85563.1"/>
    </source>
</evidence>
<dbReference type="InterPro" id="IPR001206">
    <property type="entry name" value="Diacylglycerol_kinase_cat_dom"/>
</dbReference>